<reference evidence="7 8" key="1">
    <citation type="submission" date="2018-04" db="EMBL/GenBank/DDBJ databases">
        <title>Complete genome sequences of Streptomyces lydicus strain WYEC and characterization of antagonistic properties of biological control agents.</title>
        <authorList>
            <person name="Mariita R.M."/>
            <person name="Sello J.K."/>
        </authorList>
    </citation>
    <scope>NUCLEOTIDE SEQUENCE [LARGE SCALE GENOMIC DNA]</scope>
    <source>
        <strain evidence="7 8">WYEC 108</strain>
    </source>
</reference>
<proteinExistence type="inferred from homology"/>
<gene>
    <name evidence="7" type="ORF">DDE74_11545</name>
</gene>
<dbReference type="InterPro" id="IPR010095">
    <property type="entry name" value="Cas12f1-like_TNB"/>
</dbReference>
<evidence type="ECO:0000256" key="3">
    <source>
        <dbReference type="ARBA" id="ARBA00023125"/>
    </source>
</evidence>
<evidence type="ECO:0000259" key="6">
    <source>
        <dbReference type="Pfam" id="PF07282"/>
    </source>
</evidence>
<dbReference type="GO" id="GO:0006310">
    <property type="term" value="P:DNA recombination"/>
    <property type="evidence" value="ECO:0007669"/>
    <property type="project" value="UniProtKB-KW"/>
</dbReference>
<evidence type="ECO:0000256" key="4">
    <source>
        <dbReference type="ARBA" id="ARBA00023172"/>
    </source>
</evidence>
<evidence type="ECO:0000259" key="5">
    <source>
        <dbReference type="Pfam" id="PF01385"/>
    </source>
</evidence>
<feature type="domain" description="Probable transposase IS891/IS1136/IS1341" evidence="5">
    <location>
        <begin position="190"/>
        <end position="295"/>
    </location>
</feature>
<dbReference type="InterPro" id="IPR001959">
    <property type="entry name" value="Transposase"/>
</dbReference>
<accession>A0A3Q9K8X6</accession>
<dbReference type="EMBL" id="CP029042">
    <property type="protein sequence ID" value="AZS71500.1"/>
    <property type="molecule type" value="Genomic_DNA"/>
</dbReference>
<dbReference type="AlphaFoldDB" id="A0A3Q9K8X6"/>
<dbReference type="Proteomes" id="UP000275579">
    <property type="component" value="Chromosome"/>
</dbReference>
<protein>
    <submittedName>
        <fullName evidence="7">Transposase</fullName>
    </submittedName>
</protein>
<dbReference type="Pfam" id="PF07282">
    <property type="entry name" value="Cas12f1-like_TNB"/>
    <property type="match status" value="1"/>
</dbReference>
<evidence type="ECO:0000313" key="7">
    <source>
        <dbReference type="EMBL" id="AZS71500.1"/>
    </source>
</evidence>
<dbReference type="NCBIfam" id="NF040570">
    <property type="entry name" value="guided_TnpB"/>
    <property type="match status" value="1"/>
</dbReference>
<name>A0A3Q9K8X6_9ACTN</name>
<evidence type="ECO:0000256" key="1">
    <source>
        <dbReference type="ARBA" id="ARBA00008761"/>
    </source>
</evidence>
<organism evidence="7 8">
    <name type="scientific">Streptomyces lydicus</name>
    <dbReference type="NCBI Taxonomy" id="47763"/>
    <lineage>
        <taxon>Bacteria</taxon>
        <taxon>Bacillati</taxon>
        <taxon>Actinomycetota</taxon>
        <taxon>Actinomycetes</taxon>
        <taxon>Kitasatosporales</taxon>
        <taxon>Streptomycetaceae</taxon>
        <taxon>Streptomyces</taxon>
    </lineage>
</organism>
<sequence length="390" mass="43554">MAAEAMTEDAGCARFTYRLRLSVSARRALEGEWDRCRWLWNECVAKSKAVHRAAKATGEKMTCGPARLDKMLTEARRVTPWLAEGASVPQQQVVRDFGTSRAKALKDVKDRLPMRQRAGMPRWKKKREAAPTLNYTKRGFRLKDGRLHLAGGIVVRPVWSRELPQPPSSVRVYRDSVGHWWASFVVPAVSQALAATGRVIGIDWGIKETATTTSDAHDLPHAQHGKKAQAKLTRYDRMMARRKPKKGHAASKGYREARKLRAKTYKKVARQREDTGRKWAKKIVTAHDAIAVEDFRPKFLAKSTMARKAADAAISTTKKALIEMGRKHGRDIRLVHPAHTTMDCAQCGARTKHALPLSERTYACTACGAVSPRDKNSAHVMLVRAGLQPG</sequence>
<dbReference type="GO" id="GO:0003677">
    <property type="term" value="F:DNA binding"/>
    <property type="evidence" value="ECO:0007669"/>
    <property type="project" value="UniProtKB-KW"/>
</dbReference>
<evidence type="ECO:0000313" key="8">
    <source>
        <dbReference type="Proteomes" id="UP000275579"/>
    </source>
</evidence>
<feature type="domain" description="Cas12f1-like TNB" evidence="6">
    <location>
        <begin position="320"/>
        <end position="379"/>
    </location>
</feature>
<comment type="similarity">
    <text evidence="1">In the C-terminal section; belongs to the transposase 35 family.</text>
</comment>
<dbReference type="GO" id="GO:0032196">
    <property type="term" value="P:transposition"/>
    <property type="evidence" value="ECO:0007669"/>
    <property type="project" value="UniProtKB-KW"/>
</dbReference>
<keyword evidence="2" id="KW-0815">Transposition</keyword>
<keyword evidence="3" id="KW-0238">DNA-binding</keyword>
<dbReference type="Pfam" id="PF01385">
    <property type="entry name" value="OrfB_IS605"/>
    <property type="match status" value="1"/>
</dbReference>
<evidence type="ECO:0000256" key="2">
    <source>
        <dbReference type="ARBA" id="ARBA00022578"/>
    </source>
</evidence>
<keyword evidence="4" id="KW-0233">DNA recombination</keyword>